<proteinExistence type="predicted"/>
<feature type="non-terminal residue" evidence="2">
    <location>
        <position position="160"/>
    </location>
</feature>
<keyword evidence="3" id="KW-1185">Reference proteome</keyword>
<gene>
    <name evidence="2" type="ORF">V5799_024415</name>
</gene>
<accession>A0AAQ4ECG8</accession>
<comment type="caution">
    <text evidence="2">The sequence shown here is derived from an EMBL/GenBank/DDBJ whole genome shotgun (WGS) entry which is preliminary data.</text>
</comment>
<evidence type="ECO:0000313" key="3">
    <source>
        <dbReference type="Proteomes" id="UP001321473"/>
    </source>
</evidence>
<evidence type="ECO:0000313" key="2">
    <source>
        <dbReference type="EMBL" id="KAK8772340.1"/>
    </source>
</evidence>
<dbReference type="Proteomes" id="UP001321473">
    <property type="component" value="Unassembled WGS sequence"/>
</dbReference>
<feature type="region of interest" description="Disordered" evidence="1">
    <location>
        <begin position="1"/>
        <end position="27"/>
    </location>
</feature>
<dbReference type="AlphaFoldDB" id="A0AAQ4ECG8"/>
<dbReference type="EMBL" id="JARKHS020018439">
    <property type="protein sequence ID" value="KAK8772340.1"/>
    <property type="molecule type" value="Genomic_DNA"/>
</dbReference>
<dbReference type="Gene3D" id="3.30.420.10">
    <property type="entry name" value="Ribonuclease H-like superfamily/Ribonuclease H"/>
    <property type="match status" value="1"/>
</dbReference>
<dbReference type="GO" id="GO:0003676">
    <property type="term" value="F:nucleic acid binding"/>
    <property type="evidence" value="ECO:0007669"/>
    <property type="project" value="InterPro"/>
</dbReference>
<protein>
    <submittedName>
        <fullName evidence="2">Uncharacterized protein</fullName>
    </submittedName>
</protein>
<organism evidence="2 3">
    <name type="scientific">Amblyomma americanum</name>
    <name type="common">Lone star tick</name>
    <dbReference type="NCBI Taxonomy" id="6943"/>
    <lineage>
        <taxon>Eukaryota</taxon>
        <taxon>Metazoa</taxon>
        <taxon>Ecdysozoa</taxon>
        <taxon>Arthropoda</taxon>
        <taxon>Chelicerata</taxon>
        <taxon>Arachnida</taxon>
        <taxon>Acari</taxon>
        <taxon>Parasitiformes</taxon>
        <taxon>Ixodida</taxon>
        <taxon>Ixodoidea</taxon>
        <taxon>Ixodidae</taxon>
        <taxon>Amblyomminae</taxon>
        <taxon>Amblyomma</taxon>
    </lineage>
</organism>
<name>A0AAQ4ECG8_AMBAM</name>
<sequence length="160" mass="18165">MSDPKQRDWDEKLSKAERDINNAVNKTSGKTPFEMLYGYQPEFHSTALRRIVGSDEAQWENPEELRTRVRQRIIAKQEKSKAANDRRHFPARLYDVGDIVFMTKAPEQTGKPTKAQLMPEQTNLINLAVIASLIAVGVCKARTLSWYARYGQCPVDVAGV</sequence>
<feature type="compositionally biased region" description="Basic and acidic residues" evidence="1">
    <location>
        <begin position="1"/>
        <end position="20"/>
    </location>
</feature>
<reference evidence="2 3" key="1">
    <citation type="journal article" date="2023" name="Arcadia Sci">
        <title>De novo assembly of a long-read Amblyomma americanum tick genome.</title>
        <authorList>
            <person name="Chou S."/>
            <person name="Poskanzer K.E."/>
            <person name="Rollins M."/>
            <person name="Thuy-Boun P.S."/>
        </authorList>
    </citation>
    <scope>NUCLEOTIDE SEQUENCE [LARGE SCALE GENOMIC DNA]</scope>
    <source>
        <strain evidence="2">F_SG_1</strain>
        <tissue evidence="2">Salivary glands</tissue>
    </source>
</reference>
<dbReference type="InterPro" id="IPR036397">
    <property type="entry name" value="RNaseH_sf"/>
</dbReference>
<evidence type="ECO:0000256" key="1">
    <source>
        <dbReference type="SAM" id="MobiDB-lite"/>
    </source>
</evidence>